<reference evidence="4" key="2">
    <citation type="submission" date="2023-01" db="EMBL/GenBank/DDBJ databases">
        <authorList>
            <person name="Sun Q."/>
            <person name="Evtushenko L."/>
        </authorList>
    </citation>
    <scope>NUCLEOTIDE SEQUENCE</scope>
    <source>
        <strain evidence="4">VKM B-2748</strain>
    </source>
</reference>
<dbReference type="PRINTS" id="PR00359">
    <property type="entry name" value="BP450"/>
</dbReference>
<evidence type="ECO:0000256" key="1">
    <source>
        <dbReference type="ARBA" id="ARBA00001971"/>
    </source>
</evidence>
<keyword evidence="3" id="KW-0560">Oxidoreductase</keyword>
<keyword evidence="3" id="KW-0479">Metal-binding</keyword>
<accession>A0A9W6JNW1</accession>
<keyword evidence="3" id="KW-0408">Iron</keyword>
<reference evidence="4" key="1">
    <citation type="journal article" date="2014" name="Int. J. Syst. Evol. Microbiol.">
        <title>Complete genome sequence of Corynebacterium casei LMG S-19264T (=DSM 44701T), isolated from a smear-ripened cheese.</title>
        <authorList>
            <consortium name="US DOE Joint Genome Institute (JGI-PGF)"/>
            <person name="Walter F."/>
            <person name="Albersmeier A."/>
            <person name="Kalinowski J."/>
            <person name="Ruckert C."/>
        </authorList>
    </citation>
    <scope>NUCLEOTIDE SEQUENCE</scope>
    <source>
        <strain evidence="4">VKM B-2748</strain>
    </source>
</reference>
<dbReference type="EMBL" id="BSFL01000001">
    <property type="protein sequence ID" value="GLK79159.1"/>
    <property type="molecule type" value="Genomic_DNA"/>
</dbReference>
<evidence type="ECO:0000256" key="3">
    <source>
        <dbReference type="RuleBase" id="RU000461"/>
    </source>
</evidence>
<sequence>MLDTIQDVPVIASADLETDPHGTLRRYRASHPLAALESGGYIVLGYEDVSRLARDPRLQSTEVALPAQAGLSQGALFDIFAHGMLTANGGVHQARRSPMSRALAGEVAEEYGRHVRRSAHLLIDRCLADSKMELVKQYAAPLPALGLAGLLGVPDGEVAPFLRDIDAMNAFFRPDATAATVSSAEKAAAQVRSSIGLLIDCEGDDQTGGFLQHYVRLAESEPLHARVETLTQIVQLIIGGTESVRTAIVAQTANLLANPQQWQAVRDNPERVPAAVAEAMRFEPGIAGLVRLSAEDIEIEGRTLPVGQVVVLSVMSALRDERIFDRPDTFDIFRRDHEPSQLGFGDGAHRCVAEALGRAALQEALSVLAERLPHLRLEQPPVFCGHVFVRGSTECRVSW</sequence>
<proteinExistence type="inferred from homology"/>
<dbReference type="InterPro" id="IPR017972">
    <property type="entry name" value="Cyt_P450_CS"/>
</dbReference>
<evidence type="ECO:0000313" key="5">
    <source>
        <dbReference type="Proteomes" id="UP001143309"/>
    </source>
</evidence>
<evidence type="ECO:0000256" key="2">
    <source>
        <dbReference type="ARBA" id="ARBA00010617"/>
    </source>
</evidence>
<dbReference type="Pfam" id="PF00067">
    <property type="entry name" value="p450"/>
    <property type="match status" value="1"/>
</dbReference>
<dbReference type="GO" id="GO:0004497">
    <property type="term" value="F:monooxygenase activity"/>
    <property type="evidence" value="ECO:0007669"/>
    <property type="project" value="UniProtKB-KW"/>
</dbReference>
<protein>
    <recommendedName>
        <fullName evidence="6">Cytochrome P450</fullName>
    </recommendedName>
</protein>
<comment type="caution">
    <text evidence="4">The sequence shown here is derived from an EMBL/GenBank/DDBJ whole genome shotgun (WGS) entry which is preliminary data.</text>
</comment>
<dbReference type="PANTHER" id="PTHR46696">
    <property type="entry name" value="P450, PUTATIVE (EUROFUNG)-RELATED"/>
    <property type="match status" value="1"/>
</dbReference>
<dbReference type="Gene3D" id="1.10.630.10">
    <property type="entry name" value="Cytochrome P450"/>
    <property type="match status" value="1"/>
</dbReference>
<name>A0A9W6JNW1_9HYPH</name>
<dbReference type="GO" id="GO:0005506">
    <property type="term" value="F:iron ion binding"/>
    <property type="evidence" value="ECO:0007669"/>
    <property type="project" value="InterPro"/>
</dbReference>
<dbReference type="InterPro" id="IPR036396">
    <property type="entry name" value="Cyt_P450_sf"/>
</dbReference>
<comment type="cofactor">
    <cofactor evidence="1">
        <name>heme</name>
        <dbReference type="ChEBI" id="CHEBI:30413"/>
    </cofactor>
</comment>
<dbReference type="PROSITE" id="PS00086">
    <property type="entry name" value="CYTOCHROME_P450"/>
    <property type="match status" value="1"/>
</dbReference>
<dbReference type="GO" id="GO:0016705">
    <property type="term" value="F:oxidoreductase activity, acting on paired donors, with incorporation or reduction of molecular oxygen"/>
    <property type="evidence" value="ECO:0007669"/>
    <property type="project" value="InterPro"/>
</dbReference>
<dbReference type="AlphaFoldDB" id="A0A9W6JNW1"/>
<keyword evidence="5" id="KW-1185">Reference proteome</keyword>
<gene>
    <name evidence="4" type="ORF">GCM10008174_09000</name>
</gene>
<comment type="similarity">
    <text evidence="2 3">Belongs to the cytochrome P450 family.</text>
</comment>
<dbReference type="Proteomes" id="UP001143309">
    <property type="component" value="Unassembled WGS sequence"/>
</dbReference>
<dbReference type="SUPFAM" id="SSF48264">
    <property type="entry name" value="Cytochrome P450"/>
    <property type="match status" value="1"/>
</dbReference>
<dbReference type="InterPro" id="IPR001128">
    <property type="entry name" value="Cyt_P450"/>
</dbReference>
<dbReference type="GO" id="GO:0020037">
    <property type="term" value="F:heme binding"/>
    <property type="evidence" value="ECO:0007669"/>
    <property type="project" value="InterPro"/>
</dbReference>
<evidence type="ECO:0008006" key="6">
    <source>
        <dbReference type="Google" id="ProtNLM"/>
    </source>
</evidence>
<evidence type="ECO:0000313" key="4">
    <source>
        <dbReference type="EMBL" id="GLK79159.1"/>
    </source>
</evidence>
<keyword evidence="3" id="KW-0503">Monooxygenase</keyword>
<dbReference type="PANTHER" id="PTHR46696:SF1">
    <property type="entry name" value="CYTOCHROME P450 YJIB-RELATED"/>
    <property type="match status" value="1"/>
</dbReference>
<dbReference type="RefSeq" id="WP_271199636.1">
    <property type="nucleotide sequence ID" value="NZ_BSFL01000001.1"/>
</dbReference>
<keyword evidence="3" id="KW-0349">Heme</keyword>
<organism evidence="4 5">
    <name type="scientific">Methylopila turkensis</name>
    <dbReference type="NCBI Taxonomy" id="1437816"/>
    <lineage>
        <taxon>Bacteria</taxon>
        <taxon>Pseudomonadati</taxon>
        <taxon>Pseudomonadota</taxon>
        <taxon>Alphaproteobacteria</taxon>
        <taxon>Hyphomicrobiales</taxon>
        <taxon>Methylopilaceae</taxon>
        <taxon>Methylopila</taxon>
    </lineage>
</organism>
<dbReference type="InterPro" id="IPR002397">
    <property type="entry name" value="Cyt_P450_B"/>
</dbReference>